<accession>A0A0S7WR90</accession>
<reference evidence="1 2" key="1">
    <citation type="journal article" date="2015" name="Microbiome">
        <title>Genomic resolution of linkages in carbon, nitrogen, and sulfur cycling among widespread estuary sediment bacteria.</title>
        <authorList>
            <person name="Baker B.J."/>
            <person name="Lazar C.S."/>
            <person name="Teske A.P."/>
            <person name="Dick G.J."/>
        </authorList>
    </citation>
    <scope>NUCLEOTIDE SEQUENCE [LARGE SCALE GENOMIC DNA]</scope>
    <source>
        <strain evidence="1">DG_24</strain>
    </source>
</reference>
<evidence type="ECO:0000313" key="1">
    <source>
        <dbReference type="EMBL" id="KPJ52664.1"/>
    </source>
</evidence>
<name>A0A0S7WR90_UNCT6</name>
<gene>
    <name evidence="1" type="ORF">AMJ39_07265</name>
</gene>
<evidence type="ECO:0000313" key="2">
    <source>
        <dbReference type="Proteomes" id="UP000052008"/>
    </source>
</evidence>
<dbReference type="PROSITE" id="PS51257">
    <property type="entry name" value="PROKAR_LIPOPROTEIN"/>
    <property type="match status" value="1"/>
</dbReference>
<organism evidence="1 2">
    <name type="scientific">candidate division TA06 bacterium DG_24</name>
    <dbReference type="NCBI Taxonomy" id="1703770"/>
    <lineage>
        <taxon>Bacteria</taxon>
        <taxon>Bacteria division TA06</taxon>
    </lineage>
</organism>
<sequence>MHTPMARLTMTVLLASFSLGILGCREAKQEREMVEEALDIMISMPEKTRVVADLAAIRREIELYRVHHNGSYPSSLKDLPLNLHYPDEYNYDPRTGKVSSTHYPTL</sequence>
<proteinExistence type="predicted"/>
<comment type="caution">
    <text evidence="1">The sequence shown here is derived from an EMBL/GenBank/DDBJ whole genome shotgun (WGS) entry which is preliminary data.</text>
</comment>
<protein>
    <recommendedName>
        <fullName evidence="3">Type II secretion system protein GspG C-terminal domain-containing protein</fullName>
    </recommendedName>
</protein>
<dbReference type="Proteomes" id="UP000052008">
    <property type="component" value="Unassembled WGS sequence"/>
</dbReference>
<evidence type="ECO:0008006" key="3">
    <source>
        <dbReference type="Google" id="ProtNLM"/>
    </source>
</evidence>
<dbReference type="EMBL" id="LIZS01000047">
    <property type="protein sequence ID" value="KPJ52664.1"/>
    <property type="molecule type" value="Genomic_DNA"/>
</dbReference>
<dbReference type="AlphaFoldDB" id="A0A0S7WR90"/>